<proteinExistence type="predicted"/>
<evidence type="ECO:0000313" key="2">
    <source>
        <dbReference type="Proteomes" id="UP000239204"/>
    </source>
</evidence>
<name>A0A2S7AE65_9XANT</name>
<sequence length="69" mass="7890">MTKKLPQLYIMNIEQKIELLQKYGYIINGDEDSKDERVLLKMESAPTIFKVGGAGSFRQKFQPLKGLSL</sequence>
<dbReference type="AlphaFoldDB" id="A0A2S7AE65"/>
<accession>A0A2S7AE65</accession>
<protein>
    <submittedName>
        <fullName evidence="1">Uncharacterized protein</fullName>
    </submittedName>
</protein>
<dbReference type="Proteomes" id="UP000239204">
    <property type="component" value="Unassembled WGS sequence"/>
</dbReference>
<dbReference type="RefSeq" id="WP_053045474.1">
    <property type="nucleotide sequence ID" value="NZ_JAYFSM010000046.1"/>
</dbReference>
<gene>
    <name evidence="1" type="ORF">XarjCFBP7645_10715</name>
</gene>
<reference evidence="1 2" key="1">
    <citation type="submission" date="2016-08" db="EMBL/GenBank/DDBJ databases">
        <title>Evolution of the type three secretion system and type three effector repertoires in Xanthomonas.</title>
        <authorList>
            <person name="Merda D."/>
            <person name="Briand M."/>
            <person name="Bosis E."/>
            <person name="Rousseau C."/>
            <person name="Portier P."/>
            <person name="Jacques M.-A."/>
            <person name="Fischer-Le Saux M."/>
        </authorList>
    </citation>
    <scope>NUCLEOTIDE SEQUENCE [LARGE SCALE GENOMIC DNA]</scope>
    <source>
        <strain evidence="1 2">CFBP 7645</strain>
    </source>
</reference>
<dbReference type="EMBL" id="MIGY01000002">
    <property type="protein sequence ID" value="PPU08032.1"/>
    <property type="molecule type" value="Genomic_DNA"/>
</dbReference>
<comment type="caution">
    <text evidence="1">The sequence shown here is derived from an EMBL/GenBank/DDBJ whole genome shotgun (WGS) entry which is preliminary data.</text>
</comment>
<organism evidence="1 2">
    <name type="scientific">Xanthomonas arboricola</name>
    <dbReference type="NCBI Taxonomy" id="56448"/>
    <lineage>
        <taxon>Bacteria</taxon>
        <taxon>Pseudomonadati</taxon>
        <taxon>Pseudomonadota</taxon>
        <taxon>Gammaproteobacteria</taxon>
        <taxon>Lysobacterales</taxon>
        <taxon>Lysobacteraceae</taxon>
        <taxon>Xanthomonas</taxon>
    </lineage>
</organism>
<evidence type="ECO:0000313" key="1">
    <source>
        <dbReference type="EMBL" id="PPU08032.1"/>
    </source>
</evidence>